<sequence length="67" mass="7497">MEHRSGSGSAEGAAAPFLFHRLFPEGGWTSILFIPLCLPASTFCGLMLALFRWQNPLVFRFSHPLNF</sequence>
<evidence type="ECO:0000313" key="2">
    <source>
        <dbReference type="EMBL" id="SCB47767.1"/>
    </source>
</evidence>
<proteinExistence type="predicted"/>
<keyword evidence="1" id="KW-0812">Transmembrane</keyword>
<name>A0A1C3X6B5_9HYPH</name>
<dbReference type="Proteomes" id="UP000199435">
    <property type="component" value="Unassembled WGS sequence"/>
</dbReference>
<dbReference type="RefSeq" id="WP_092855899.1">
    <property type="nucleotide sequence ID" value="NZ_FMAH01000061.1"/>
</dbReference>
<accession>A0A1C3X6B5</accession>
<dbReference type="STRING" id="411945.GA0061102_10613"/>
<dbReference type="AlphaFoldDB" id="A0A1C3X6B5"/>
<feature type="transmembrane region" description="Helical" evidence="1">
    <location>
        <begin position="28"/>
        <end position="51"/>
    </location>
</feature>
<gene>
    <name evidence="2" type="ORF">GA0061102_10613</name>
</gene>
<organism evidence="2 3">
    <name type="scientific">Rhizobium miluonense</name>
    <dbReference type="NCBI Taxonomy" id="411945"/>
    <lineage>
        <taxon>Bacteria</taxon>
        <taxon>Pseudomonadati</taxon>
        <taxon>Pseudomonadota</taxon>
        <taxon>Alphaproteobacteria</taxon>
        <taxon>Hyphomicrobiales</taxon>
        <taxon>Rhizobiaceae</taxon>
        <taxon>Rhizobium/Agrobacterium group</taxon>
        <taxon>Rhizobium</taxon>
    </lineage>
</organism>
<protein>
    <submittedName>
        <fullName evidence="2">Uncharacterized protein</fullName>
    </submittedName>
</protein>
<keyword evidence="1" id="KW-0472">Membrane</keyword>
<keyword evidence="1" id="KW-1133">Transmembrane helix</keyword>
<dbReference type="EMBL" id="FMAH01000061">
    <property type="protein sequence ID" value="SCB47767.1"/>
    <property type="molecule type" value="Genomic_DNA"/>
</dbReference>
<evidence type="ECO:0000313" key="3">
    <source>
        <dbReference type="Proteomes" id="UP000199435"/>
    </source>
</evidence>
<keyword evidence="3" id="KW-1185">Reference proteome</keyword>
<evidence type="ECO:0000256" key="1">
    <source>
        <dbReference type="SAM" id="Phobius"/>
    </source>
</evidence>
<reference evidence="3" key="1">
    <citation type="submission" date="2016-08" db="EMBL/GenBank/DDBJ databases">
        <authorList>
            <person name="Varghese N."/>
            <person name="Submissions Spin"/>
        </authorList>
    </citation>
    <scope>NUCLEOTIDE SEQUENCE [LARGE SCALE GENOMIC DNA]</scope>
    <source>
        <strain evidence="3">HAMBI 2971</strain>
    </source>
</reference>